<keyword evidence="3" id="KW-1185">Reference proteome</keyword>
<feature type="region of interest" description="Disordered" evidence="1">
    <location>
        <begin position="81"/>
        <end position="142"/>
    </location>
</feature>
<dbReference type="EMBL" id="JAUUTY010000002">
    <property type="protein sequence ID" value="KAK1684491.1"/>
    <property type="molecule type" value="Genomic_DNA"/>
</dbReference>
<feature type="compositionally biased region" description="Gly residues" evidence="1">
    <location>
        <begin position="96"/>
        <end position="110"/>
    </location>
</feature>
<evidence type="ECO:0000313" key="3">
    <source>
        <dbReference type="Proteomes" id="UP001231189"/>
    </source>
</evidence>
<sequence length="349" mass="37725">MTTAAFFTKMKGFADELAAAGRPIDDDELVEYLLAGLDDTYTPLFAAIGVNGGDDLTVSKLYAQVCAYDSRMELLTDGAYGSASANSTRRGRGGPRGRGYNGECCGGRGGNRGHGRGQRGGTGGNTRRGRGGRGNGKDRDSVSCQICGKPGHEAWKCWHRYSDDEGEEEYDKGANAVSYGVDTNGDTGATDHITGELNKLTMKEKYHGREQIHAANGQVHRHSKLQEKIACQMVQKSAQTELYKLMYTKLQLALDTRRISLGSRKNIPLKANPRRDPRARQGLQAIDLRTPAPLRASPATPHRMAPPLPSAGPLHLPPLTRQATRRLPRKGSGGTGSAQNMAQSNFLEC</sequence>
<dbReference type="PANTHER" id="PTHR47481">
    <property type="match status" value="1"/>
</dbReference>
<dbReference type="Proteomes" id="UP001231189">
    <property type="component" value="Unassembled WGS sequence"/>
</dbReference>
<evidence type="ECO:0008006" key="4">
    <source>
        <dbReference type="Google" id="ProtNLM"/>
    </source>
</evidence>
<proteinExistence type="predicted"/>
<comment type="caution">
    <text evidence="2">The sequence shown here is derived from an EMBL/GenBank/DDBJ whole genome shotgun (WGS) entry which is preliminary data.</text>
</comment>
<accession>A0AAD8TMT9</accession>
<reference evidence="2" key="1">
    <citation type="submission" date="2023-07" db="EMBL/GenBank/DDBJ databases">
        <title>A chromosome-level genome assembly of Lolium multiflorum.</title>
        <authorList>
            <person name="Chen Y."/>
            <person name="Copetti D."/>
            <person name="Kolliker R."/>
            <person name="Studer B."/>
        </authorList>
    </citation>
    <scope>NUCLEOTIDE SEQUENCE</scope>
    <source>
        <strain evidence="2">02402/16</strain>
        <tissue evidence="2">Leaf</tissue>
    </source>
</reference>
<organism evidence="2 3">
    <name type="scientific">Lolium multiflorum</name>
    <name type="common">Italian ryegrass</name>
    <name type="synonym">Lolium perenne subsp. multiflorum</name>
    <dbReference type="NCBI Taxonomy" id="4521"/>
    <lineage>
        <taxon>Eukaryota</taxon>
        <taxon>Viridiplantae</taxon>
        <taxon>Streptophyta</taxon>
        <taxon>Embryophyta</taxon>
        <taxon>Tracheophyta</taxon>
        <taxon>Spermatophyta</taxon>
        <taxon>Magnoliopsida</taxon>
        <taxon>Liliopsida</taxon>
        <taxon>Poales</taxon>
        <taxon>Poaceae</taxon>
        <taxon>BOP clade</taxon>
        <taxon>Pooideae</taxon>
        <taxon>Poodae</taxon>
        <taxon>Poeae</taxon>
        <taxon>Poeae Chloroplast Group 2 (Poeae type)</taxon>
        <taxon>Loliodinae</taxon>
        <taxon>Loliinae</taxon>
        <taxon>Lolium</taxon>
    </lineage>
</organism>
<gene>
    <name evidence="2" type="ORF">QYE76_045339</name>
</gene>
<evidence type="ECO:0000256" key="1">
    <source>
        <dbReference type="SAM" id="MobiDB-lite"/>
    </source>
</evidence>
<dbReference type="AlphaFoldDB" id="A0AAD8TMT9"/>
<feature type="region of interest" description="Disordered" evidence="1">
    <location>
        <begin position="290"/>
        <end position="349"/>
    </location>
</feature>
<name>A0AAD8TMT9_LOLMU</name>
<dbReference type="PANTHER" id="PTHR47481:SF31">
    <property type="entry name" value="OS01G0873500 PROTEIN"/>
    <property type="match status" value="1"/>
</dbReference>
<protein>
    <recommendedName>
        <fullName evidence="4">CCHC-type domain-containing protein</fullName>
    </recommendedName>
</protein>
<evidence type="ECO:0000313" key="2">
    <source>
        <dbReference type="EMBL" id="KAK1684491.1"/>
    </source>
</evidence>
<feature type="compositionally biased region" description="Polar residues" evidence="1">
    <location>
        <begin position="337"/>
        <end position="349"/>
    </location>
</feature>